<evidence type="ECO:0000313" key="2">
    <source>
        <dbReference type="Proteomes" id="UP000192907"/>
    </source>
</evidence>
<organism evidence="1 2">
    <name type="scientific">Pseudobacteriovorax antillogorgiicola</name>
    <dbReference type="NCBI Taxonomy" id="1513793"/>
    <lineage>
        <taxon>Bacteria</taxon>
        <taxon>Pseudomonadati</taxon>
        <taxon>Bdellovibrionota</taxon>
        <taxon>Oligoflexia</taxon>
        <taxon>Oligoflexales</taxon>
        <taxon>Pseudobacteriovoracaceae</taxon>
        <taxon>Pseudobacteriovorax</taxon>
    </lineage>
</organism>
<accession>A0A1Y6BFN9</accession>
<protein>
    <submittedName>
        <fullName evidence="1">Uncharacterized protein</fullName>
    </submittedName>
</protein>
<dbReference type="EMBL" id="FWZT01000004">
    <property type="protein sequence ID" value="SMF08488.1"/>
    <property type="molecule type" value="Genomic_DNA"/>
</dbReference>
<gene>
    <name evidence="1" type="ORF">SAMN06296036_104300</name>
</gene>
<sequence>MNYIVLTVLALLFLACESERNFISENTEQRSNASGATPDFEISERIKLIADASYDLTLSDQDGGNYCTGKVRLQILSNIDLNFETSQLDCLGLSFDFSRILNSDLLGSSLSTEEDTDGNLLEGLSHDGDMLYIGQAGSVSYNPPRPVLLGPLIVKAEKYAGYYNQIESTMEWTDELENIQSSRGVFEVEVNQADFSFDTPQEALPHVINWQITSTGFSPEAVLEGIIFQKIEWWWSTSPLMIPQISITTNPLVFLGEDAEGISNLVGDLTLTLSVEDFSFPSD</sequence>
<dbReference type="RefSeq" id="WP_132316472.1">
    <property type="nucleotide sequence ID" value="NZ_FWZT01000004.1"/>
</dbReference>
<evidence type="ECO:0000313" key="1">
    <source>
        <dbReference type="EMBL" id="SMF08488.1"/>
    </source>
</evidence>
<name>A0A1Y6BFN9_9BACT</name>
<proteinExistence type="predicted"/>
<dbReference type="AlphaFoldDB" id="A0A1Y6BFN9"/>
<dbReference type="Proteomes" id="UP000192907">
    <property type="component" value="Unassembled WGS sequence"/>
</dbReference>
<keyword evidence="2" id="KW-1185">Reference proteome</keyword>
<reference evidence="2" key="1">
    <citation type="submission" date="2017-04" db="EMBL/GenBank/DDBJ databases">
        <authorList>
            <person name="Varghese N."/>
            <person name="Submissions S."/>
        </authorList>
    </citation>
    <scope>NUCLEOTIDE SEQUENCE [LARGE SCALE GENOMIC DNA]</scope>
    <source>
        <strain evidence="2">RKEM611</strain>
    </source>
</reference>
<dbReference type="STRING" id="1513793.SAMN06296036_104300"/>